<dbReference type="SMART" id="SM00530">
    <property type="entry name" value="HTH_XRE"/>
    <property type="match status" value="1"/>
</dbReference>
<dbReference type="InterPro" id="IPR010982">
    <property type="entry name" value="Lambda_DNA-bd_dom_sf"/>
</dbReference>
<comment type="caution">
    <text evidence="3">The sequence shown here is derived from an EMBL/GenBank/DDBJ whole genome shotgun (WGS) entry which is preliminary data.</text>
</comment>
<dbReference type="PANTHER" id="PTHR46797">
    <property type="entry name" value="HTH-TYPE TRANSCRIPTIONAL REGULATOR"/>
    <property type="match status" value="1"/>
</dbReference>
<dbReference type="CDD" id="cd00093">
    <property type="entry name" value="HTH_XRE"/>
    <property type="match status" value="1"/>
</dbReference>
<reference evidence="3 4" key="1">
    <citation type="submission" date="2018-12" db="EMBL/GenBank/DDBJ databases">
        <title>The Draft Genome Sequence of the Soil Bacterium Pedobacter tournemirensis R1.</title>
        <authorList>
            <person name="He J."/>
        </authorList>
    </citation>
    <scope>NUCLEOTIDE SEQUENCE [LARGE SCALE GENOMIC DNA]</scope>
    <source>
        <strain evidence="3 4">R1</strain>
    </source>
</reference>
<dbReference type="SUPFAM" id="SSF47413">
    <property type="entry name" value="lambda repressor-like DNA-binding domains"/>
    <property type="match status" value="1"/>
</dbReference>
<dbReference type="PROSITE" id="PS50943">
    <property type="entry name" value="HTH_CROC1"/>
    <property type="match status" value="1"/>
</dbReference>
<proteinExistence type="predicted"/>
<gene>
    <name evidence="3" type="ORF">EKH83_18055</name>
</gene>
<dbReference type="EMBL" id="RXOC01000015">
    <property type="protein sequence ID" value="RXF67732.1"/>
    <property type="molecule type" value="Genomic_DNA"/>
</dbReference>
<accession>A0A4V1KHM7</accession>
<evidence type="ECO:0000313" key="3">
    <source>
        <dbReference type="EMBL" id="RXF67732.1"/>
    </source>
</evidence>
<evidence type="ECO:0000256" key="1">
    <source>
        <dbReference type="ARBA" id="ARBA00023125"/>
    </source>
</evidence>
<dbReference type="InterPro" id="IPR050807">
    <property type="entry name" value="TransReg_Diox_bact_type"/>
</dbReference>
<dbReference type="PANTHER" id="PTHR46797:SF1">
    <property type="entry name" value="METHYLPHOSPHONATE SYNTHASE"/>
    <property type="match status" value="1"/>
</dbReference>
<sequence>MLTFNSTFVYLCMGQTFGQLLKAIRREKGVSQRDLADRVGIDFSYISKVENDRMAPPSADTIQKICEVLEVSTEVLLSKSGKLTGELSEAITSSPSAIKFMNEIKDMRLTDHEWDRMITSLKKLR</sequence>
<dbReference type="InterPro" id="IPR001387">
    <property type="entry name" value="Cro/C1-type_HTH"/>
</dbReference>
<protein>
    <submittedName>
        <fullName evidence="3">XRE family transcriptional regulator</fullName>
    </submittedName>
</protein>
<evidence type="ECO:0000259" key="2">
    <source>
        <dbReference type="PROSITE" id="PS50943"/>
    </source>
</evidence>
<evidence type="ECO:0000313" key="4">
    <source>
        <dbReference type="Proteomes" id="UP000290848"/>
    </source>
</evidence>
<dbReference type="AlphaFoldDB" id="A0A4V1KHM7"/>
<dbReference type="GO" id="GO:0003677">
    <property type="term" value="F:DNA binding"/>
    <property type="evidence" value="ECO:0007669"/>
    <property type="project" value="UniProtKB-KW"/>
</dbReference>
<dbReference type="Proteomes" id="UP000290848">
    <property type="component" value="Unassembled WGS sequence"/>
</dbReference>
<dbReference type="GO" id="GO:0005829">
    <property type="term" value="C:cytosol"/>
    <property type="evidence" value="ECO:0007669"/>
    <property type="project" value="TreeGrafter"/>
</dbReference>
<dbReference type="Gene3D" id="1.10.260.40">
    <property type="entry name" value="lambda repressor-like DNA-binding domains"/>
    <property type="match status" value="1"/>
</dbReference>
<keyword evidence="1" id="KW-0238">DNA-binding</keyword>
<dbReference type="GO" id="GO:0003700">
    <property type="term" value="F:DNA-binding transcription factor activity"/>
    <property type="evidence" value="ECO:0007669"/>
    <property type="project" value="TreeGrafter"/>
</dbReference>
<feature type="domain" description="HTH cro/C1-type" evidence="2">
    <location>
        <begin position="21"/>
        <end position="76"/>
    </location>
</feature>
<organism evidence="3 4">
    <name type="scientific">Arcticibacter tournemirensis</name>
    <dbReference type="NCBI Taxonomy" id="699437"/>
    <lineage>
        <taxon>Bacteria</taxon>
        <taxon>Pseudomonadati</taxon>
        <taxon>Bacteroidota</taxon>
        <taxon>Sphingobacteriia</taxon>
        <taxon>Sphingobacteriales</taxon>
        <taxon>Sphingobacteriaceae</taxon>
        <taxon>Arcticibacter</taxon>
    </lineage>
</organism>
<dbReference type="Pfam" id="PF01381">
    <property type="entry name" value="HTH_3"/>
    <property type="match status" value="1"/>
</dbReference>
<name>A0A4V1KHM7_9SPHI</name>